<dbReference type="Proteomes" id="UP000827284">
    <property type="component" value="Unassembled WGS sequence"/>
</dbReference>
<dbReference type="Pfam" id="PF00400">
    <property type="entry name" value="WD40"/>
    <property type="match status" value="2"/>
</dbReference>
<dbReference type="AlphaFoldDB" id="A0A9P3LSB1"/>
<evidence type="ECO:0000256" key="9">
    <source>
        <dbReference type="ARBA" id="ARBA00022989"/>
    </source>
</evidence>
<dbReference type="GO" id="GO:0005085">
    <property type="term" value="F:guanyl-nucleotide exchange factor activity"/>
    <property type="evidence" value="ECO:0007669"/>
    <property type="project" value="InterPro"/>
</dbReference>
<keyword evidence="8" id="KW-0653">Protein transport</keyword>
<dbReference type="GO" id="GO:0006888">
    <property type="term" value="P:endoplasmic reticulum to Golgi vesicle-mediated transport"/>
    <property type="evidence" value="ECO:0007669"/>
    <property type="project" value="TreeGrafter"/>
</dbReference>
<protein>
    <submittedName>
        <fullName evidence="13">Prolactin regulatory element-binding protein</fullName>
    </submittedName>
</protein>
<keyword evidence="7" id="KW-0931">ER-Golgi transport</keyword>
<accession>A0A9P3LSB1</accession>
<evidence type="ECO:0000256" key="1">
    <source>
        <dbReference type="ARBA" id="ARBA00004389"/>
    </source>
</evidence>
<dbReference type="GO" id="GO:0005789">
    <property type="term" value="C:endoplasmic reticulum membrane"/>
    <property type="evidence" value="ECO:0007669"/>
    <property type="project" value="UniProtKB-SubCell"/>
</dbReference>
<dbReference type="PROSITE" id="PS50082">
    <property type="entry name" value="WD_REPEATS_2"/>
    <property type="match status" value="1"/>
</dbReference>
<dbReference type="InterPro" id="IPR045260">
    <property type="entry name" value="Sec12-like"/>
</dbReference>
<comment type="subcellular location">
    <subcellularLocation>
        <location evidence="1">Endoplasmic reticulum membrane</location>
        <topology evidence="1">Single-pass membrane protein</topology>
    </subcellularLocation>
</comment>
<comment type="caution">
    <text evidence="13">The sequence shown here is derived from an EMBL/GenBank/DDBJ whole genome shotgun (WGS) entry which is preliminary data.</text>
</comment>
<evidence type="ECO:0000256" key="7">
    <source>
        <dbReference type="ARBA" id="ARBA00022892"/>
    </source>
</evidence>
<evidence type="ECO:0000256" key="2">
    <source>
        <dbReference type="ARBA" id="ARBA00022448"/>
    </source>
</evidence>
<dbReference type="InterPro" id="IPR015943">
    <property type="entry name" value="WD40/YVTN_repeat-like_dom_sf"/>
</dbReference>
<dbReference type="InterPro" id="IPR001680">
    <property type="entry name" value="WD40_rpt"/>
</dbReference>
<dbReference type="InterPro" id="IPR011047">
    <property type="entry name" value="Quinoprotein_ADH-like_sf"/>
</dbReference>
<dbReference type="Gene3D" id="2.130.10.10">
    <property type="entry name" value="YVTN repeat-like/Quinoprotein amine dehydrogenase"/>
    <property type="match status" value="1"/>
</dbReference>
<proteinExistence type="predicted"/>
<dbReference type="SMART" id="SM00320">
    <property type="entry name" value="WD40"/>
    <property type="match status" value="4"/>
</dbReference>
<keyword evidence="4 12" id="KW-0812">Transmembrane</keyword>
<dbReference type="OrthoDB" id="2013972at2759"/>
<keyword evidence="10 12" id="KW-0472">Membrane</keyword>
<evidence type="ECO:0000256" key="5">
    <source>
        <dbReference type="ARBA" id="ARBA00022737"/>
    </source>
</evidence>
<evidence type="ECO:0000256" key="12">
    <source>
        <dbReference type="SAM" id="Phobius"/>
    </source>
</evidence>
<reference evidence="13" key="2">
    <citation type="journal article" date="2022" name="Microbiol. Resour. Announc.">
        <title>Whole-Genome Sequence of Entomortierella parvispora E1425, a Mucoromycotan Fungus Associated with Burkholderiaceae-Related Endosymbiotic Bacteria.</title>
        <authorList>
            <person name="Herlambang A."/>
            <person name="Guo Y."/>
            <person name="Takashima Y."/>
            <person name="Narisawa K."/>
            <person name="Ohta H."/>
            <person name="Nishizawa T."/>
        </authorList>
    </citation>
    <scope>NUCLEOTIDE SEQUENCE</scope>
    <source>
        <strain evidence="13">E1425</strain>
    </source>
</reference>
<evidence type="ECO:0000256" key="10">
    <source>
        <dbReference type="ARBA" id="ARBA00023136"/>
    </source>
</evidence>
<keyword evidence="14" id="KW-1185">Reference proteome</keyword>
<evidence type="ECO:0000256" key="6">
    <source>
        <dbReference type="ARBA" id="ARBA00022824"/>
    </source>
</evidence>
<organism evidence="13 14">
    <name type="scientific">Entomortierella parvispora</name>
    <dbReference type="NCBI Taxonomy" id="205924"/>
    <lineage>
        <taxon>Eukaryota</taxon>
        <taxon>Fungi</taxon>
        <taxon>Fungi incertae sedis</taxon>
        <taxon>Mucoromycota</taxon>
        <taxon>Mortierellomycotina</taxon>
        <taxon>Mortierellomycetes</taxon>
        <taxon>Mortierellales</taxon>
        <taxon>Mortierellaceae</taxon>
        <taxon>Entomortierella</taxon>
    </lineage>
</organism>
<dbReference type="PANTHER" id="PTHR23284">
    <property type="entry name" value="PROLACTIN REGULATORY ELEMENT BINDING PROTEIN"/>
    <property type="match status" value="1"/>
</dbReference>
<feature type="transmembrane region" description="Helical" evidence="12">
    <location>
        <begin position="344"/>
        <end position="363"/>
    </location>
</feature>
<name>A0A9P3LSB1_9FUNG</name>
<evidence type="ECO:0000256" key="8">
    <source>
        <dbReference type="ARBA" id="ARBA00022927"/>
    </source>
</evidence>
<keyword evidence="6" id="KW-0256">Endoplasmic reticulum</keyword>
<dbReference type="GO" id="GO:0015031">
    <property type="term" value="P:protein transport"/>
    <property type="evidence" value="ECO:0007669"/>
    <property type="project" value="UniProtKB-KW"/>
</dbReference>
<keyword evidence="9 12" id="KW-1133">Transmembrane helix</keyword>
<keyword evidence="3 11" id="KW-0853">WD repeat</keyword>
<keyword evidence="2" id="KW-0813">Transport</keyword>
<evidence type="ECO:0000256" key="11">
    <source>
        <dbReference type="PROSITE-ProRule" id="PRU00221"/>
    </source>
</evidence>
<dbReference type="EMBL" id="BQFW01000002">
    <property type="protein sequence ID" value="GJJ68831.1"/>
    <property type="molecule type" value="Genomic_DNA"/>
</dbReference>
<reference evidence="13" key="1">
    <citation type="submission" date="2021-11" db="EMBL/GenBank/DDBJ databases">
        <authorList>
            <person name="Herlambang A."/>
            <person name="Guo Y."/>
            <person name="Takashima Y."/>
            <person name="Nishizawa T."/>
        </authorList>
    </citation>
    <scope>NUCLEOTIDE SEQUENCE</scope>
    <source>
        <strain evidence="13">E1425</strain>
    </source>
</reference>
<dbReference type="SUPFAM" id="SSF50998">
    <property type="entry name" value="Quinoprotein alcohol dehydrogenase-like"/>
    <property type="match status" value="1"/>
</dbReference>
<evidence type="ECO:0000256" key="4">
    <source>
        <dbReference type="ARBA" id="ARBA00022692"/>
    </source>
</evidence>
<feature type="repeat" description="WD" evidence="11">
    <location>
        <begin position="301"/>
        <end position="331"/>
    </location>
</feature>
<sequence>MSNFSFKAGIPIFCVGFTRDDHLILGGGGGSGRSGVANKIAIYKVDATAKTLTVVSERVLSREEDAPMSLSVHPKEATMAFGINSATNKIEAGENENCRVFEYSDEKIEPVHNKGTLASRLPYDYQKVTRFNKDGTVLATGGTDGVIALLNYPALTPVMPVTQFKGHEILDLDFSADGAHLAAVSEMNLWIISAETGRVLEVITNPVLNKKKPFVFKTCRFGRGAFSNVLYTSVNGDKHQKPFVCMWDASNWTRIRTLTVGSRPISACTVSADGKLIAFASSDMGIRICSSKTLQVLMTVSKTHELPVTSLAFNSDGSQLASGSIDTTCRIISVPKTFPKNNNFVMLVLALLFLFLAALIQVYQNSQL</sequence>
<dbReference type="PANTHER" id="PTHR23284:SF0">
    <property type="entry name" value="PROLACTIN REGULATORY ELEMENT-BINDING PROTEIN"/>
    <property type="match status" value="1"/>
</dbReference>
<evidence type="ECO:0000256" key="3">
    <source>
        <dbReference type="ARBA" id="ARBA00022574"/>
    </source>
</evidence>
<evidence type="ECO:0000313" key="13">
    <source>
        <dbReference type="EMBL" id="GJJ68831.1"/>
    </source>
</evidence>
<dbReference type="GO" id="GO:0003400">
    <property type="term" value="P:regulation of COPII vesicle coating"/>
    <property type="evidence" value="ECO:0007669"/>
    <property type="project" value="TreeGrafter"/>
</dbReference>
<evidence type="ECO:0000313" key="14">
    <source>
        <dbReference type="Proteomes" id="UP000827284"/>
    </source>
</evidence>
<gene>
    <name evidence="13" type="ORF">EMPS_01177</name>
</gene>
<keyword evidence="5" id="KW-0677">Repeat</keyword>